<feature type="domain" description="Radical SAM core" evidence="18">
    <location>
        <begin position="156"/>
        <end position="386"/>
    </location>
</feature>
<evidence type="ECO:0000256" key="13">
    <source>
        <dbReference type="ARBA" id="ARBA00081141"/>
    </source>
</evidence>
<dbReference type="InterPro" id="IPR023404">
    <property type="entry name" value="rSAM_horseshoe"/>
</dbReference>
<keyword evidence="14" id="KW-0963">Cytoplasm</keyword>
<evidence type="ECO:0000256" key="14">
    <source>
        <dbReference type="HAMAP-Rule" id="MF_01864"/>
    </source>
</evidence>
<evidence type="ECO:0000256" key="12">
    <source>
        <dbReference type="ARBA" id="ARBA00080698"/>
    </source>
</evidence>
<dbReference type="SFLD" id="SFLDG01082">
    <property type="entry name" value="B12-binding_domain_containing"/>
    <property type="match status" value="1"/>
</dbReference>
<reference evidence="19 20" key="1">
    <citation type="submission" date="2018-10" db="EMBL/GenBank/DDBJ databases">
        <title>Kocuria tytonicola, new bacteria from the preen glands of American barn owls (Tyto furcata).</title>
        <authorList>
            <person name="Braun M.S."/>
            <person name="Wang E."/>
            <person name="Zimmermann S."/>
            <person name="Boutin S."/>
            <person name="Wagner H."/>
            <person name="Wink M."/>
        </authorList>
    </citation>
    <scope>NUCLEOTIDE SEQUENCE [LARGE SCALE GENOMIC DNA]</scope>
    <source>
        <strain evidence="19 20">473</strain>
    </source>
</reference>
<feature type="binding site" evidence="14">
    <location>
        <position position="62"/>
    </location>
    <ligand>
        <name>[4Fe-4S] cluster</name>
        <dbReference type="ChEBI" id="CHEBI:49883"/>
        <label>1</label>
    </ligand>
</feature>
<proteinExistence type="inferred from homology"/>
<evidence type="ECO:0000256" key="8">
    <source>
        <dbReference type="ARBA" id="ARBA00023014"/>
    </source>
</evidence>
<dbReference type="SUPFAM" id="SSF102114">
    <property type="entry name" value="Radical SAM enzymes"/>
    <property type="match status" value="1"/>
</dbReference>
<dbReference type="PROSITE" id="PS51918">
    <property type="entry name" value="RADICAL_SAM"/>
    <property type="match status" value="1"/>
</dbReference>
<feature type="binding site" evidence="14">
    <location>
        <position position="174"/>
    </location>
    <ligand>
        <name>[4Fe-4S] cluster</name>
        <dbReference type="ChEBI" id="CHEBI:49883"/>
        <label>2</label>
        <note>4Fe-4S-S-AdoMet</note>
    </ligand>
</feature>
<dbReference type="InterPro" id="IPR007197">
    <property type="entry name" value="rSAM"/>
</dbReference>
<dbReference type="GO" id="GO:0035597">
    <property type="term" value="F:tRNA-2-methylthio-N(6)-dimethylallyladenosine(37) synthase activity"/>
    <property type="evidence" value="ECO:0007669"/>
    <property type="project" value="UniProtKB-EC"/>
</dbReference>
<evidence type="ECO:0000256" key="3">
    <source>
        <dbReference type="ARBA" id="ARBA00022679"/>
    </source>
</evidence>
<dbReference type="InterPro" id="IPR005839">
    <property type="entry name" value="Methylthiotransferase"/>
</dbReference>
<evidence type="ECO:0000313" key="19">
    <source>
        <dbReference type="EMBL" id="RLY92392.1"/>
    </source>
</evidence>
<accession>A0A3L9L7M6</accession>
<evidence type="ECO:0000259" key="18">
    <source>
        <dbReference type="PROSITE" id="PS51918"/>
    </source>
</evidence>
<dbReference type="PROSITE" id="PS01278">
    <property type="entry name" value="MTTASE_RADICAL"/>
    <property type="match status" value="1"/>
</dbReference>
<keyword evidence="7 14" id="KW-0408">Iron</keyword>
<dbReference type="Pfam" id="PF00919">
    <property type="entry name" value="UPF0004"/>
    <property type="match status" value="1"/>
</dbReference>
<dbReference type="InterPro" id="IPR020612">
    <property type="entry name" value="Methylthiotransferase_CS"/>
</dbReference>
<keyword evidence="20" id="KW-1185">Reference proteome</keyword>
<dbReference type="AlphaFoldDB" id="A0A3L9L7M6"/>
<evidence type="ECO:0000256" key="15">
    <source>
        <dbReference type="SAM" id="MobiDB-lite"/>
    </source>
</evidence>
<comment type="caution">
    <text evidence="19">The sequence shown here is derived from an EMBL/GenBank/DDBJ whole genome shotgun (WGS) entry which is preliminary data.</text>
</comment>
<dbReference type="FunFam" id="3.40.50.12160:FF:000003">
    <property type="entry name" value="CDK5 regulatory subunit-associated protein 1"/>
    <property type="match status" value="1"/>
</dbReference>
<keyword evidence="5 14" id="KW-0819">tRNA processing</keyword>
<feature type="binding site" evidence="14">
    <location>
        <position position="177"/>
    </location>
    <ligand>
        <name>[4Fe-4S] cluster</name>
        <dbReference type="ChEBI" id="CHEBI:49883"/>
        <label>2</label>
        <note>4Fe-4S-S-AdoMet</note>
    </ligand>
</feature>
<feature type="binding site" evidence="14">
    <location>
        <position position="27"/>
    </location>
    <ligand>
        <name>[4Fe-4S] cluster</name>
        <dbReference type="ChEBI" id="CHEBI:49883"/>
        <label>1</label>
    </ligand>
</feature>
<dbReference type="FunFam" id="3.80.30.20:FF:000001">
    <property type="entry name" value="tRNA-2-methylthio-N(6)-dimethylallyladenosine synthase 2"/>
    <property type="match status" value="1"/>
</dbReference>
<dbReference type="PROSITE" id="PS50926">
    <property type="entry name" value="TRAM"/>
    <property type="match status" value="1"/>
</dbReference>
<keyword evidence="6 14" id="KW-0479">Metal-binding</keyword>
<gene>
    <name evidence="14 19" type="primary">miaB</name>
    <name evidence="19" type="ORF">EAE32_09670</name>
</gene>
<evidence type="ECO:0000256" key="10">
    <source>
        <dbReference type="ARBA" id="ARBA00051425"/>
    </source>
</evidence>
<dbReference type="CDD" id="cd01335">
    <property type="entry name" value="Radical_SAM"/>
    <property type="match status" value="1"/>
</dbReference>
<dbReference type="Pfam" id="PF04055">
    <property type="entry name" value="Radical_SAM"/>
    <property type="match status" value="1"/>
</dbReference>
<dbReference type="Proteomes" id="UP000277871">
    <property type="component" value="Unassembled WGS sequence"/>
</dbReference>
<dbReference type="SFLD" id="SFLDS00029">
    <property type="entry name" value="Radical_SAM"/>
    <property type="match status" value="1"/>
</dbReference>
<comment type="subcellular location">
    <subcellularLocation>
        <location evidence="14">Cytoplasm</location>
    </subcellularLocation>
</comment>
<evidence type="ECO:0000256" key="5">
    <source>
        <dbReference type="ARBA" id="ARBA00022694"/>
    </source>
</evidence>
<evidence type="ECO:0000256" key="7">
    <source>
        <dbReference type="ARBA" id="ARBA00023004"/>
    </source>
</evidence>
<evidence type="ECO:0000256" key="11">
    <source>
        <dbReference type="ARBA" id="ARBA00068570"/>
    </source>
</evidence>
<feature type="domain" description="TRAM" evidence="16">
    <location>
        <begin position="389"/>
        <end position="459"/>
    </location>
</feature>
<name>A0A3L9L7M6_9MICC</name>
<dbReference type="GO" id="GO:0005829">
    <property type="term" value="C:cytosol"/>
    <property type="evidence" value="ECO:0007669"/>
    <property type="project" value="TreeGrafter"/>
</dbReference>
<dbReference type="InterPro" id="IPR006638">
    <property type="entry name" value="Elp3/MiaA/NifB-like_rSAM"/>
</dbReference>
<dbReference type="PANTHER" id="PTHR43020">
    <property type="entry name" value="CDK5 REGULATORY SUBUNIT-ASSOCIATED PROTEIN 1"/>
    <property type="match status" value="1"/>
</dbReference>
<sequence length="504" mass="54545">MPHAVQPPATSVSVQNPPAYEVRTLGCQMNAHDSERITGLLESAGYVPAVDQDPDLVVFNTCAVRENADNKLYGQLGQLAPVKRRNERLQIAVGGCLAQKDRSTIVERAPWVDVVFGTHNIGSLPVLLERARHNESAQVEILEALETFPSALPTKREQAYAGWVSISVGCNNTCTFCIVPQLRGKEKDRRPGDILAEVQALVDSGAVEVTLLGQNVNSYGVEFGDRGAFAKLLRACGDIKGLERVRFTSPHPAAFTDDVIDAMAETPNVMPQLHMPLQSGSDRVLKEMRRSYRSKKFLGILERVRERIPHAAITTDIIVGFPGETEQDFQDTLDVVAASEFSSAFTFQYSVRPGTPAGEMADQVPAAVVQERFERLTALQDSISARLNRELVGTRAEVLVSAQSGRKAESTHRLSGRARDQRLVHFSVPEGSPAPRPGDLVTVPVTGAASYHLLADPRDSSEYTLRRSRGGDAWEAAQAESCGAPSSGGTPGAVGLGMPTLRTS</sequence>
<comment type="catalytic activity">
    <reaction evidence="10 14">
        <text>N(6)-dimethylallyladenosine(37) in tRNA + (sulfur carrier)-SH + AH2 + 2 S-adenosyl-L-methionine = 2-methylsulfanyl-N(6)-dimethylallyladenosine(37) in tRNA + (sulfur carrier)-H + 5'-deoxyadenosine + L-methionine + A + S-adenosyl-L-homocysteine + 2 H(+)</text>
        <dbReference type="Rhea" id="RHEA:37067"/>
        <dbReference type="Rhea" id="RHEA-COMP:10375"/>
        <dbReference type="Rhea" id="RHEA-COMP:10376"/>
        <dbReference type="Rhea" id="RHEA-COMP:14737"/>
        <dbReference type="Rhea" id="RHEA-COMP:14739"/>
        <dbReference type="ChEBI" id="CHEBI:13193"/>
        <dbReference type="ChEBI" id="CHEBI:15378"/>
        <dbReference type="ChEBI" id="CHEBI:17319"/>
        <dbReference type="ChEBI" id="CHEBI:17499"/>
        <dbReference type="ChEBI" id="CHEBI:29917"/>
        <dbReference type="ChEBI" id="CHEBI:57844"/>
        <dbReference type="ChEBI" id="CHEBI:57856"/>
        <dbReference type="ChEBI" id="CHEBI:59789"/>
        <dbReference type="ChEBI" id="CHEBI:64428"/>
        <dbReference type="ChEBI" id="CHEBI:74415"/>
        <dbReference type="ChEBI" id="CHEBI:74417"/>
        <dbReference type="EC" id="2.8.4.3"/>
    </reaction>
</comment>
<keyword evidence="3 14" id="KW-0808">Transferase</keyword>
<dbReference type="PANTHER" id="PTHR43020:SF2">
    <property type="entry name" value="MITOCHONDRIAL TRNA METHYLTHIOTRANSFERASE CDK5RAP1"/>
    <property type="match status" value="1"/>
</dbReference>
<dbReference type="RefSeq" id="WP_121845111.1">
    <property type="nucleotide sequence ID" value="NZ_PHOA01000006.1"/>
</dbReference>
<evidence type="ECO:0000259" key="17">
    <source>
        <dbReference type="PROSITE" id="PS51449"/>
    </source>
</evidence>
<dbReference type="NCBIfam" id="TIGR01574">
    <property type="entry name" value="miaB-methiolase"/>
    <property type="match status" value="1"/>
</dbReference>
<keyword evidence="2 14" id="KW-0004">4Fe-4S</keyword>
<comment type="function">
    <text evidence="1 14">Catalyzes the methylthiolation of N6-(dimethylallyl)adenosine (i(6)A), leading to the formation of 2-methylthio-N6-(dimethylallyl)adenosine (ms(2)i(6)A) at position 37 in tRNAs that read codons beginning with uridine.</text>
</comment>
<dbReference type="NCBIfam" id="TIGR00089">
    <property type="entry name" value="MiaB/RimO family radical SAM methylthiotransferase"/>
    <property type="match status" value="1"/>
</dbReference>
<dbReference type="SFLD" id="SFLDF00273">
    <property type="entry name" value="(dimethylallyl)adenosine_tRNA"/>
    <property type="match status" value="1"/>
</dbReference>
<keyword evidence="4 14" id="KW-0949">S-adenosyl-L-methionine</keyword>
<evidence type="ECO:0000256" key="1">
    <source>
        <dbReference type="ARBA" id="ARBA00003234"/>
    </source>
</evidence>
<dbReference type="PROSITE" id="PS51449">
    <property type="entry name" value="MTTASE_N"/>
    <property type="match status" value="1"/>
</dbReference>
<dbReference type="OrthoDB" id="9805215at2"/>
<feature type="region of interest" description="Disordered" evidence="15">
    <location>
        <begin position="476"/>
        <end position="504"/>
    </location>
</feature>
<feature type="binding site" evidence="14">
    <location>
        <position position="170"/>
    </location>
    <ligand>
        <name>[4Fe-4S] cluster</name>
        <dbReference type="ChEBI" id="CHEBI:49883"/>
        <label>2</label>
        <note>4Fe-4S-S-AdoMet</note>
    </ligand>
</feature>
<evidence type="ECO:0000256" key="4">
    <source>
        <dbReference type="ARBA" id="ARBA00022691"/>
    </source>
</evidence>
<keyword evidence="8 14" id="KW-0411">Iron-sulfur</keyword>
<dbReference type="EMBL" id="RDEX01000002">
    <property type="protein sequence ID" value="RLY92392.1"/>
    <property type="molecule type" value="Genomic_DNA"/>
</dbReference>
<dbReference type="GO" id="GO:0051539">
    <property type="term" value="F:4 iron, 4 sulfur cluster binding"/>
    <property type="evidence" value="ECO:0007669"/>
    <property type="project" value="UniProtKB-UniRule"/>
</dbReference>
<dbReference type="SMART" id="SM00729">
    <property type="entry name" value="Elp3"/>
    <property type="match status" value="1"/>
</dbReference>
<dbReference type="InterPro" id="IPR013848">
    <property type="entry name" value="Methylthiotransferase_N"/>
</dbReference>
<evidence type="ECO:0000313" key="20">
    <source>
        <dbReference type="Proteomes" id="UP000277871"/>
    </source>
</evidence>
<dbReference type="InterPro" id="IPR006463">
    <property type="entry name" value="MiaB_methiolase"/>
</dbReference>
<comment type="similarity">
    <text evidence="14">Belongs to the methylthiotransferase family. MiaB subfamily.</text>
</comment>
<dbReference type="Gene3D" id="3.40.50.12160">
    <property type="entry name" value="Methylthiotransferase, N-terminal domain"/>
    <property type="match status" value="1"/>
</dbReference>
<dbReference type="SFLD" id="SFLDG01061">
    <property type="entry name" value="methylthiotransferase"/>
    <property type="match status" value="1"/>
</dbReference>
<feature type="domain" description="MTTase N-terminal" evidence="17">
    <location>
        <begin position="18"/>
        <end position="133"/>
    </location>
</feature>
<evidence type="ECO:0000256" key="2">
    <source>
        <dbReference type="ARBA" id="ARBA00022485"/>
    </source>
</evidence>
<dbReference type="EC" id="2.8.4.3" evidence="9 14"/>
<comment type="cofactor">
    <cofactor evidence="14">
        <name>[4Fe-4S] cluster</name>
        <dbReference type="ChEBI" id="CHEBI:49883"/>
    </cofactor>
    <text evidence="14">Binds 2 [4Fe-4S] clusters. One cluster is coordinated with 3 cysteines and an exchangeable S-adenosyl-L-methionine.</text>
</comment>
<comment type="subunit">
    <text evidence="14">Monomer.</text>
</comment>
<protein>
    <recommendedName>
        <fullName evidence="11 14">tRNA-2-methylthio-N(6)-dimethylallyladenosine synthase</fullName>
        <ecNumber evidence="9 14">2.8.4.3</ecNumber>
    </recommendedName>
    <alternativeName>
        <fullName evidence="13 14">(Dimethylallyl)adenosine tRNA methylthiotransferase MiaB</fullName>
    </alternativeName>
    <alternativeName>
        <fullName evidence="12 14">tRNA-i(6)A37 methylthiotransferase</fullName>
    </alternativeName>
</protein>
<dbReference type="InterPro" id="IPR002792">
    <property type="entry name" value="TRAM_dom"/>
</dbReference>
<dbReference type="GO" id="GO:0046872">
    <property type="term" value="F:metal ion binding"/>
    <property type="evidence" value="ECO:0007669"/>
    <property type="project" value="UniProtKB-KW"/>
</dbReference>
<dbReference type="Gene3D" id="3.80.30.20">
    <property type="entry name" value="tm_1862 like domain"/>
    <property type="match status" value="1"/>
</dbReference>
<dbReference type="InterPro" id="IPR058240">
    <property type="entry name" value="rSAM_sf"/>
</dbReference>
<evidence type="ECO:0000256" key="9">
    <source>
        <dbReference type="ARBA" id="ARBA00033765"/>
    </source>
</evidence>
<evidence type="ECO:0000259" key="16">
    <source>
        <dbReference type="PROSITE" id="PS50926"/>
    </source>
</evidence>
<dbReference type="HAMAP" id="MF_01864">
    <property type="entry name" value="tRNA_metthiotr_MiaB"/>
    <property type="match status" value="1"/>
</dbReference>
<organism evidence="19 20">
    <name type="scientific">Kocuria tytonicola</name>
    <dbReference type="NCBI Taxonomy" id="2055946"/>
    <lineage>
        <taxon>Bacteria</taxon>
        <taxon>Bacillati</taxon>
        <taxon>Actinomycetota</taxon>
        <taxon>Actinomycetes</taxon>
        <taxon>Micrococcales</taxon>
        <taxon>Micrococcaceae</taxon>
        <taxon>Kocuria</taxon>
    </lineage>
</organism>
<evidence type="ECO:0000256" key="6">
    <source>
        <dbReference type="ARBA" id="ARBA00022723"/>
    </source>
</evidence>
<dbReference type="InterPro" id="IPR038135">
    <property type="entry name" value="Methylthiotransferase_N_sf"/>
</dbReference>
<feature type="binding site" evidence="14">
    <location>
        <position position="96"/>
    </location>
    <ligand>
        <name>[4Fe-4S] cluster</name>
        <dbReference type="ChEBI" id="CHEBI:49883"/>
        <label>1</label>
    </ligand>
</feature>